<keyword evidence="12 14" id="KW-0503">Monooxygenase</keyword>
<name>A0ABM1XIV2_AEDAL</name>
<comment type="similarity">
    <text evidence="5 14">Belongs to the cytochrome P450 family.</text>
</comment>
<evidence type="ECO:0000256" key="4">
    <source>
        <dbReference type="ARBA" id="ARBA00004406"/>
    </source>
</evidence>
<accession>A0ABM1XIV2</accession>
<keyword evidence="16" id="KW-0812">Transmembrane</keyword>
<keyword evidence="11 14" id="KW-0408">Iron</keyword>
<protein>
    <recommendedName>
        <fullName evidence="19">Cytochrome</fullName>
    </recommendedName>
</protein>
<evidence type="ECO:0000256" key="5">
    <source>
        <dbReference type="ARBA" id="ARBA00010617"/>
    </source>
</evidence>
<dbReference type="EnsemblMetazoa" id="AALFPA23_000087.R39105">
    <property type="protein sequence ID" value="AALFPA23_000087.P39105"/>
    <property type="gene ID" value="AALFPA23_000087"/>
</dbReference>
<organism evidence="17 18">
    <name type="scientific">Aedes albopictus</name>
    <name type="common">Asian tiger mosquito</name>
    <name type="synonym">Stegomyia albopicta</name>
    <dbReference type="NCBI Taxonomy" id="7160"/>
    <lineage>
        <taxon>Eukaryota</taxon>
        <taxon>Metazoa</taxon>
        <taxon>Ecdysozoa</taxon>
        <taxon>Arthropoda</taxon>
        <taxon>Hexapoda</taxon>
        <taxon>Insecta</taxon>
        <taxon>Pterygota</taxon>
        <taxon>Neoptera</taxon>
        <taxon>Endopterygota</taxon>
        <taxon>Diptera</taxon>
        <taxon>Nematocera</taxon>
        <taxon>Culicoidea</taxon>
        <taxon>Culicidae</taxon>
        <taxon>Culicinae</taxon>
        <taxon>Aedini</taxon>
        <taxon>Aedes</taxon>
        <taxon>Stegomyia</taxon>
    </lineage>
</organism>
<feature type="region of interest" description="Disordered" evidence="15">
    <location>
        <begin position="296"/>
        <end position="318"/>
    </location>
</feature>
<feature type="transmembrane region" description="Helical" evidence="16">
    <location>
        <begin position="6"/>
        <end position="23"/>
    </location>
</feature>
<keyword evidence="16" id="KW-1133">Transmembrane helix</keyword>
<dbReference type="SUPFAM" id="SSF48264">
    <property type="entry name" value="Cytochrome P450"/>
    <property type="match status" value="1"/>
</dbReference>
<dbReference type="RefSeq" id="XP_019532233.3">
    <property type="nucleotide sequence ID" value="XM_019676688.3"/>
</dbReference>
<keyword evidence="10 14" id="KW-0560">Oxidoreductase</keyword>
<keyword evidence="6 14" id="KW-0349">Heme</keyword>
<dbReference type="PANTHER" id="PTHR24292">
    <property type="entry name" value="CYTOCHROME P450"/>
    <property type="match status" value="1"/>
</dbReference>
<comment type="cofactor">
    <cofactor evidence="1">
        <name>heme</name>
        <dbReference type="ChEBI" id="CHEBI:30413"/>
    </cofactor>
</comment>
<dbReference type="InterPro" id="IPR050476">
    <property type="entry name" value="Insect_CytP450_Detox"/>
</dbReference>
<evidence type="ECO:0000256" key="16">
    <source>
        <dbReference type="SAM" id="Phobius"/>
    </source>
</evidence>
<evidence type="ECO:0000256" key="9">
    <source>
        <dbReference type="ARBA" id="ARBA00022848"/>
    </source>
</evidence>
<dbReference type="PRINTS" id="PR00463">
    <property type="entry name" value="EP450I"/>
</dbReference>
<evidence type="ECO:0000256" key="7">
    <source>
        <dbReference type="ARBA" id="ARBA00022723"/>
    </source>
</evidence>
<keyword evidence="13 16" id="KW-0472">Membrane</keyword>
<sequence length="541" mass="62215">MDFTFWGTLAAVVIVLGLIYRYMTRNYFYFADKPMPFLKPVLGIGNLGPLLMRKRDIFEHFRWLYECFPNDKIFGMFSMADPIYMIRDPAMLKRIAVKDFDHFVDHTGLGGDAEYDNPHMLVLNTLVSLRGNKWRDMRATLSPAFTGSKMRQMFALIAECGERMVDFYRGECKRDGGCAAEVELKEMFSRFTNDVIATTAFGIEVDSFRQPENAIFTLGKAVMQPGGLVNILKGIGYIFFPKLMVKMNVDFLSKEHDQFFRQTVLETMRTRQQNNIFRPDMIELLIQAKKGNLKHSTEKQSEAESFSATEESKVGRRSHDRTWTDDELIAQALIFFLAGFETVSMTVSLIGYEIARNTDVQARLHEEILETNRALDGKPLSYEILQAMSYMDMVVSETMRVWPIGGIVDRLCVKDYVYDDGQGCRFTIEKGRTVMASVIGMHHDPKYYPQPEKFDPERFSAENRRDINPDTYLPFGIGPRNCIGSRFALMEMKAVLYYLLLNFSFEVTEKTQIPLKMAKTPSRIAAEKGIWIALKPRVEMS</sequence>
<evidence type="ECO:0000256" key="8">
    <source>
        <dbReference type="ARBA" id="ARBA00022824"/>
    </source>
</evidence>
<evidence type="ECO:0000256" key="13">
    <source>
        <dbReference type="ARBA" id="ARBA00023136"/>
    </source>
</evidence>
<evidence type="ECO:0000256" key="15">
    <source>
        <dbReference type="SAM" id="MobiDB-lite"/>
    </source>
</evidence>
<dbReference type="InterPro" id="IPR036396">
    <property type="entry name" value="Cyt_P450_sf"/>
</dbReference>
<evidence type="ECO:0000256" key="14">
    <source>
        <dbReference type="RuleBase" id="RU000461"/>
    </source>
</evidence>
<evidence type="ECO:0000256" key="10">
    <source>
        <dbReference type="ARBA" id="ARBA00023002"/>
    </source>
</evidence>
<keyword evidence="7 14" id="KW-0479">Metal-binding</keyword>
<dbReference type="PANTHER" id="PTHR24292:SF54">
    <property type="entry name" value="CYP9F3-RELATED"/>
    <property type="match status" value="1"/>
</dbReference>
<keyword evidence="9" id="KW-0492">Microsome</keyword>
<dbReference type="Proteomes" id="UP000069940">
    <property type="component" value="Unassembled WGS sequence"/>
</dbReference>
<dbReference type="InterPro" id="IPR002401">
    <property type="entry name" value="Cyt_P450_E_grp-I"/>
</dbReference>
<evidence type="ECO:0000256" key="11">
    <source>
        <dbReference type="ARBA" id="ARBA00023004"/>
    </source>
</evidence>
<dbReference type="CDD" id="cd11056">
    <property type="entry name" value="CYP6-like"/>
    <property type="match status" value="1"/>
</dbReference>
<dbReference type="GeneID" id="109403786"/>
<dbReference type="PROSITE" id="PS00086">
    <property type="entry name" value="CYTOCHROME_P450"/>
    <property type="match status" value="1"/>
</dbReference>
<reference evidence="18" key="1">
    <citation type="journal article" date="2015" name="Proc. Natl. Acad. Sci. U.S.A.">
        <title>Genome sequence of the Asian Tiger mosquito, Aedes albopictus, reveals insights into its biology, genetics, and evolution.</title>
        <authorList>
            <person name="Chen X.G."/>
            <person name="Jiang X."/>
            <person name="Gu J."/>
            <person name="Xu M."/>
            <person name="Wu Y."/>
            <person name="Deng Y."/>
            <person name="Zhang C."/>
            <person name="Bonizzoni M."/>
            <person name="Dermauw W."/>
            <person name="Vontas J."/>
            <person name="Armbruster P."/>
            <person name="Huang X."/>
            <person name="Yang Y."/>
            <person name="Zhang H."/>
            <person name="He W."/>
            <person name="Peng H."/>
            <person name="Liu Y."/>
            <person name="Wu K."/>
            <person name="Chen J."/>
            <person name="Lirakis M."/>
            <person name="Topalis P."/>
            <person name="Van Leeuwen T."/>
            <person name="Hall A.B."/>
            <person name="Jiang X."/>
            <person name="Thorpe C."/>
            <person name="Mueller R.L."/>
            <person name="Sun C."/>
            <person name="Waterhouse R.M."/>
            <person name="Yan G."/>
            <person name="Tu Z.J."/>
            <person name="Fang X."/>
            <person name="James A.A."/>
        </authorList>
    </citation>
    <scope>NUCLEOTIDE SEQUENCE [LARGE SCALE GENOMIC DNA]</scope>
    <source>
        <strain evidence="18">Foshan</strain>
    </source>
</reference>
<evidence type="ECO:0000256" key="2">
    <source>
        <dbReference type="ARBA" id="ARBA00003690"/>
    </source>
</evidence>
<comment type="function">
    <text evidence="2">May be involved in the metabolism of insect hormones and in the breakdown of synthetic insecticides.</text>
</comment>
<evidence type="ECO:0000256" key="1">
    <source>
        <dbReference type="ARBA" id="ARBA00001971"/>
    </source>
</evidence>
<dbReference type="PRINTS" id="PR00385">
    <property type="entry name" value="P450"/>
</dbReference>
<evidence type="ECO:0000256" key="3">
    <source>
        <dbReference type="ARBA" id="ARBA00004174"/>
    </source>
</evidence>
<dbReference type="InterPro" id="IPR001128">
    <property type="entry name" value="Cyt_P450"/>
</dbReference>
<evidence type="ECO:0008006" key="19">
    <source>
        <dbReference type="Google" id="ProtNLM"/>
    </source>
</evidence>
<proteinExistence type="inferred from homology"/>
<keyword evidence="18" id="KW-1185">Reference proteome</keyword>
<comment type="subcellular location">
    <subcellularLocation>
        <location evidence="4">Endoplasmic reticulum membrane</location>
        <topology evidence="4">Peripheral membrane protein</topology>
    </subcellularLocation>
    <subcellularLocation>
        <location evidence="3">Microsome membrane</location>
        <topology evidence="3">Peripheral membrane protein</topology>
    </subcellularLocation>
</comment>
<dbReference type="Gene3D" id="1.10.630.10">
    <property type="entry name" value="Cytochrome P450"/>
    <property type="match status" value="1"/>
</dbReference>
<dbReference type="Pfam" id="PF00067">
    <property type="entry name" value="p450"/>
    <property type="match status" value="1"/>
</dbReference>
<evidence type="ECO:0000256" key="6">
    <source>
        <dbReference type="ARBA" id="ARBA00022617"/>
    </source>
</evidence>
<keyword evidence="8" id="KW-0256">Endoplasmic reticulum</keyword>
<evidence type="ECO:0000256" key="12">
    <source>
        <dbReference type="ARBA" id="ARBA00023033"/>
    </source>
</evidence>
<evidence type="ECO:0000313" key="18">
    <source>
        <dbReference type="Proteomes" id="UP000069940"/>
    </source>
</evidence>
<evidence type="ECO:0000313" key="17">
    <source>
        <dbReference type="EnsemblMetazoa" id="AALFPA23_000087.P39105"/>
    </source>
</evidence>
<dbReference type="InterPro" id="IPR017972">
    <property type="entry name" value="Cyt_P450_CS"/>
</dbReference>
<reference evidence="17" key="2">
    <citation type="submission" date="2025-05" db="UniProtKB">
        <authorList>
            <consortium name="EnsemblMetazoa"/>
        </authorList>
    </citation>
    <scope>IDENTIFICATION</scope>
    <source>
        <strain evidence="17">Foshan</strain>
    </source>
</reference>